<evidence type="ECO:0000256" key="9">
    <source>
        <dbReference type="SAM" id="MobiDB-lite"/>
    </source>
</evidence>
<proteinExistence type="inferred from homology"/>
<evidence type="ECO:0000256" key="6">
    <source>
        <dbReference type="ARBA" id="ARBA00023128"/>
    </source>
</evidence>
<comment type="similarity">
    <text evidence="3 8">Belongs to the ATP25 family.</text>
</comment>
<dbReference type="GO" id="GO:0140053">
    <property type="term" value="P:mitochondrial gene expression"/>
    <property type="evidence" value="ECO:0007669"/>
    <property type="project" value="UniProtKB-UniRule"/>
</dbReference>
<accession>A0AAN6ISF0</accession>
<dbReference type="GO" id="GO:0048255">
    <property type="term" value="P:mRNA stabilization"/>
    <property type="evidence" value="ECO:0007669"/>
    <property type="project" value="TreeGrafter"/>
</dbReference>
<comment type="caution">
    <text evidence="10">The sequence shown here is derived from an EMBL/GenBank/DDBJ whole genome shotgun (WGS) entry which is preliminary data.</text>
</comment>
<feature type="region of interest" description="Disordered" evidence="9">
    <location>
        <begin position="89"/>
        <end position="125"/>
    </location>
</feature>
<evidence type="ECO:0000256" key="5">
    <source>
        <dbReference type="ARBA" id="ARBA00022946"/>
    </source>
</evidence>
<dbReference type="PANTHER" id="PTHR28087">
    <property type="entry name" value="ATPASE SYNTHESIS PROTEIN 25, MITOCHONDRIAL"/>
    <property type="match status" value="1"/>
</dbReference>
<evidence type="ECO:0000313" key="11">
    <source>
        <dbReference type="Proteomes" id="UP001161757"/>
    </source>
</evidence>
<feature type="compositionally biased region" description="Low complexity" evidence="9">
    <location>
        <begin position="105"/>
        <end position="116"/>
    </location>
</feature>
<keyword evidence="6 8" id="KW-0496">Mitochondrion</keyword>
<protein>
    <recommendedName>
        <fullName evidence="8">ATPase synthesis protein 25</fullName>
    </recommendedName>
</protein>
<evidence type="ECO:0000313" key="10">
    <source>
        <dbReference type="EMBL" id="KAJ8988905.1"/>
    </source>
</evidence>
<organism evidence="10 11">
    <name type="scientific">Exophiala dermatitidis</name>
    <name type="common">Black yeast-like fungus</name>
    <name type="synonym">Wangiella dermatitidis</name>
    <dbReference type="NCBI Taxonomy" id="5970"/>
    <lineage>
        <taxon>Eukaryota</taxon>
        <taxon>Fungi</taxon>
        <taxon>Dikarya</taxon>
        <taxon>Ascomycota</taxon>
        <taxon>Pezizomycotina</taxon>
        <taxon>Eurotiomycetes</taxon>
        <taxon>Chaetothyriomycetidae</taxon>
        <taxon>Chaetothyriales</taxon>
        <taxon>Herpotrichiellaceae</taxon>
        <taxon>Exophiala</taxon>
    </lineage>
</organism>
<dbReference type="InterPro" id="IPR043519">
    <property type="entry name" value="NT_sf"/>
</dbReference>
<dbReference type="Gene3D" id="3.30.460.10">
    <property type="entry name" value="Beta Polymerase, domain 2"/>
    <property type="match status" value="1"/>
</dbReference>
<dbReference type="FunFam" id="3.30.460.10:FF:000044">
    <property type="entry name" value="ATPase synthesis protein 25, mitochondrial"/>
    <property type="match status" value="1"/>
</dbReference>
<dbReference type="PANTHER" id="PTHR28087:SF1">
    <property type="entry name" value="ATPASE SYNTHESIS PROTEIN 25, MITOCHONDRIAL"/>
    <property type="match status" value="1"/>
</dbReference>
<dbReference type="GO" id="GO:0005743">
    <property type="term" value="C:mitochondrial inner membrane"/>
    <property type="evidence" value="ECO:0007669"/>
    <property type="project" value="UniProtKB-SubCell"/>
</dbReference>
<keyword evidence="7 8" id="KW-0472">Membrane</keyword>
<comment type="subcellular location">
    <subcellularLocation>
        <location evidence="2 8">Mitochondrion inner membrane</location>
        <topology evidence="2 8">Peripheral membrane protein</topology>
        <orientation evidence="2 8">Matrix side</orientation>
    </subcellularLocation>
</comment>
<reference evidence="10" key="1">
    <citation type="submission" date="2023-01" db="EMBL/GenBank/DDBJ databases">
        <title>Exophiala dermititidis isolated from Cystic Fibrosis Patient.</title>
        <authorList>
            <person name="Kurbessoian T."/>
            <person name="Crocker A."/>
            <person name="Murante D."/>
            <person name="Hogan D.A."/>
            <person name="Stajich J.E."/>
        </authorList>
    </citation>
    <scope>NUCLEOTIDE SEQUENCE</scope>
    <source>
        <strain evidence="10">Ex8</strain>
    </source>
</reference>
<dbReference type="InterPro" id="IPR040152">
    <property type="entry name" value="Atp25"/>
</dbReference>
<dbReference type="Proteomes" id="UP001161757">
    <property type="component" value="Unassembled WGS sequence"/>
</dbReference>
<evidence type="ECO:0000256" key="8">
    <source>
        <dbReference type="RuleBase" id="RU367062"/>
    </source>
</evidence>
<gene>
    <name evidence="10" type="primary">ATP25</name>
    <name evidence="10" type="ORF">HRR80_007106</name>
</gene>
<evidence type="ECO:0000256" key="4">
    <source>
        <dbReference type="ARBA" id="ARBA00022792"/>
    </source>
</evidence>
<comment type="function">
    <text evidence="8">Mitochondrial mRNA stabilization factor.</text>
</comment>
<dbReference type="EMBL" id="JAJGCB010000016">
    <property type="protein sequence ID" value="KAJ8988905.1"/>
    <property type="molecule type" value="Genomic_DNA"/>
</dbReference>
<evidence type="ECO:0000256" key="1">
    <source>
        <dbReference type="ARBA" id="ARBA00003470"/>
    </source>
</evidence>
<evidence type="ECO:0000256" key="2">
    <source>
        <dbReference type="ARBA" id="ARBA00004443"/>
    </source>
</evidence>
<evidence type="ECO:0000256" key="3">
    <source>
        <dbReference type="ARBA" id="ARBA00010787"/>
    </source>
</evidence>
<comment type="function">
    <text evidence="1">Probable mitochondrial mRNA stabilization factor.</text>
</comment>
<evidence type="ECO:0000256" key="7">
    <source>
        <dbReference type="ARBA" id="ARBA00023136"/>
    </source>
</evidence>
<keyword evidence="4 8" id="KW-0999">Mitochondrion inner membrane</keyword>
<keyword evidence="5 8" id="KW-0809">Transit peptide</keyword>
<sequence>MQRSPLTGCTACRQSFVDTVTSLVAGISVSRRTGQAAAATTTGTKRIQQRGLMVTSTPLRKPLHRVQFISPSTTTRSFSCLPGASLRQQQQLPLSSSAESERPQSDSISDPDSSSSKPWYLQVEEPTPPAPISPLLALQEIPPLPADPPAILQPILEHLSVQIGLDNLVLLDLRHLDPPPALGANLIMVIGTARSVKHLNVSADRFCRWVRKEYKLRPYADGLLGRNELKLKLRRKARKMKLAQSVGNTMAMRDGDDGITTGWICVNMGAVDDAVLPDGLVDTLTVEAGSGAEAGVFLDKEAVEVEAEVDVDEEEDEYQNPPDAEYVGFGSRPNSPRIVVQMFTEEKRVEMDLEGLWSVRNTRRAHREEKAMAEVGLDTNN</sequence>
<name>A0AAN6ISF0_EXODE</name>
<dbReference type="AlphaFoldDB" id="A0AAN6ISF0"/>